<name>A0A0L0FD99_9EUKA</name>
<dbReference type="STRING" id="667725.A0A0L0FD99"/>
<evidence type="ECO:0000256" key="3">
    <source>
        <dbReference type="ARBA" id="ARBA00022692"/>
    </source>
</evidence>
<keyword evidence="3" id="KW-0812">Transmembrane</keyword>
<dbReference type="PANTHER" id="PTHR48041:SF139">
    <property type="entry name" value="PROTEIN SCARLET"/>
    <property type="match status" value="1"/>
</dbReference>
<dbReference type="PANTHER" id="PTHR48041">
    <property type="entry name" value="ABC TRANSPORTER G FAMILY MEMBER 28"/>
    <property type="match status" value="1"/>
</dbReference>
<evidence type="ECO:0000256" key="1">
    <source>
        <dbReference type="ARBA" id="ARBA00004141"/>
    </source>
</evidence>
<dbReference type="Proteomes" id="UP000054560">
    <property type="component" value="Unassembled WGS sequence"/>
</dbReference>
<keyword evidence="7" id="KW-1185">Reference proteome</keyword>
<feature type="non-terminal residue" evidence="6">
    <location>
        <position position="1"/>
    </location>
</feature>
<evidence type="ECO:0008006" key="8">
    <source>
        <dbReference type="Google" id="ProtNLM"/>
    </source>
</evidence>
<protein>
    <recommendedName>
        <fullName evidence="8">ABC transporter domain-containing protein</fullName>
    </recommendedName>
</protein>
<comment type="subcellular location">
    <subcellularLocation>
        <location evidence="1">Membrane</location>
        <topology evidence="1">Multi-pass membrane protein</topology>
    </subcellularLocation>
</comment>
<accession>A0A0L0FD99</accession>
<dbReference type="GeneID" id="25913221"/>
<dbReference type="AlphaFoldDB" id="A0A0L0FD99"/>
<organism evidence="6 7">
    <name type="scientific">Sphaeroforma arctica JP610</name>
    <dbReference type="NCBI Taxonomy" id="667725"/>
    <lineage>
        <taxon>Eukaryota</taxon>
        <taxon>Ichthyosporea</taxon>
        <taxon>Ichthyophonida</taxon>
        <taxon>Sphaeroforma</taxon>
    </lineage>
</organism>
<reference evidence="6 7" key="1">
    <citation type="submission" date="2011-02" db="EMBL/GenBank/DDBJ databases">
        <title>The Genome Sequence of Sphaeroforma arctica JP610.</title>
        <authorList>
            <consortium name="The Broad Institute Genome Sequencing Platform"/>
            <person name="Russ C."/>
            <person name="Cuomo C."/>
            <person name="Young S.K."/>
            <person name="Zeng Q."/>
            <person name="Gargeya S."/>
            <person name="Alvarado L."/>
            <person name="Berlin A."/>
            <person name="Chapman S.B."/>
            <person name="Chen Z."/>
            <person name="Freedman E."/>
            <person name="Gellesch M."/>
            <person name="Goldberg J."/>
            <person name="Griggs A."/>
            <person name="Gujja S."/>
            <person name="Heilman E."/>
            <person name="Heiman D."/>
            <person name="Howarth C."/>
            <person name="Mehta T."/>
            <person name="Neiman D."/>
            <person name="Pearson M."/>
            <person name="Roberts A."/>
            <person name="Saif S."/>
            <person name="Shea T."/>
            <person name="Shenoy N."/>
            <person name="Sisk P."/>
            <person name="Stolte C."/>
            <person name="Sykes S."/>
            <person name="White J."/>
            <person name="Yandava C."/>
            <person name="Burger G."/>
            <person name="Gray M.W."/>
            <person name="Holland P.W.H."/>
            <person name="King N."/>
            <person name="Lang F.B.F."/>
            <person name="Roger A.J."/>
            <person name="Ruiz-Trillo I."/>
            <person name="Haas B."/>
            <person name="Nusbaum C."/>
            <person name="Birren B."/>
        </authorList>
    </citation>
    <scope>NUCLEOTIDE SEQUENCE [LARGE SCALE GENOMIC DNA]</scope>
    <source>
        <strain evidence="6 7">JP610</strain>
    </source>
</reference>
<keyword evidence="2" id="KW-0813">Transport</keyword>
<evidence type="ECO:0000313" key="7">
    <source>
        <dbReference type="Proteomes" id="UP000054560"/>
    </source>
</evidence>
<dbReference type="RefSeq" id="XP_014148646.1">
    <property type="nucleotide sequence ID" value="XM_014293171.1"/>
</dbReference>
<dbReference type="InterPro" id="IPR050352">
    <property type="entry name" value="ABCG_transporters"/>
</dbReference>
<dbReference type="GO" id="GO:0042626">
    <property type="term" value="F:ATPase-coupled transmembrane transporter activity"/>
    <property type="evidence" value="ECO:0007669"/>
    <property type="project" value="TreeGrafter"/>
</dbReference>
<proteinExistence type="predicted"/>
<dbReference type="EMBL" id="KQ244123">
    <property type="protein sequence ID" value="KNC74744.1"/>
    <property type="molecule type" value="Genomic_DNA"/>
</dbReference>
<feature type="non-terminal residue" evidence="6">
    <location>
        <position position="68"/>
    </location>
</feature>
<keyword evidence="4" id="KW-1133">Transmembrane helix</keyword>
<dbReference type="OrthoDB" id="1739346at2759"/>
<dbReference type="GO" id="GO:0016020">
    <property type="term" value="C:membrane"/>
    <property type="evidence" value="ECO:0007669"/>
    <property type="project" value="UniProtKB-SubCell"/>
</dbReference>
<keyword evidence="5" id="KW-0472">Membrane</keyword>
<evidence type="ECO:0000256" key="5">
    <source>
        <dbReference type="ARBA" id="ARBA00023136"/>
    </source>
</evidence>
<evidence type="ECO:0000256" key="4">
    <source>
        <dbReference type="ARBA" id="ARBA00022989"/>
    </source>
</evidence>
<dbReference type="InterPro" id="IPR027417">
    <property type="entry name" value="P-loop_NTPase"/>
</dbReference>
<evidence type="ECO:0000256" key="2">
    <source>
        <dbReference type="ARBA" id="ARBA00022448"/>
    </source>
</evidence>
<sequence length="68" mass="7630">GKTTFLNILADRQPAGGVVTGDIRVNGAQRGIYYKRQAAYVMQFDALFPFLTVREHLQYVASLRLEPS</sequence>
<dbReference type="SUPFAM" id="SSF52540">
    <property type="entry name" value="P-loop containing nucleoside triphosphate hydrolases"/>
    <property type="match status" value="1"/>
</dbReference>
<evidence type="ECO:0000313" key="6">
    <source>
        <dbReference type="EMBL" id="KNC74744.1"/>
    </source>
</evidence>
<dbReference type="eggNOG" id="KOG0061">
    <property type="taxonomic scope" value="Eukaryota"/>
</dbReference>
<dbReference type="Gene3D" id="3.40.50.300">
    <property type="entry name" value="P-loop containing nucleotide triphosphate hydrolases"/>
    <property type="match status" value="1"/>
</dbReference>
<gene>
    <name evidence="6" type="ORF">SARC_12717</name>
</gene>